<evidence type="ECO:0000256" key="4">
    <source>
        <dbReference type="SAM" id="SignalP"/>
    </source>
</evidence>
<dbReference type="AlphaFoldDB" id="A0A9W2ZIA8"/>
<evidence type="ECO:0000256" key="2">
    <source>
        <dbReference type="SAM" id="MobiDB-lite"/>
    </source>
</evidence>
<evidence type="ECO:0000256" key="1">
    <source>
        <dbReference type="PROSITE-ProRule" id="PRU00076"/>
    </source>
</evidence>
<keyword evidence="3" id="KW-0472">Membrane</keyword>
<dbReference type="SUPFAM" id="SSF57196">
    <property type="entry name" value="EGF/Laminin"/>
    <property type="match status" value="1"/>
</dbReference>
<dbReference type="InterPro" id="IPR043403">
    <property type="entry name" value="Gurken/Spitz"/>
</dbReference>
<keyword evidence="6" id="KW-1185">Reference proteome</keyword>
<evidence type="ECO:0000313" key="8">
    <source>
        <dbReference type="RefSeq" id="XP_055874692.1"/>
    </source>
</evidence>
<keyword evidence="3" id="KW-0812">Transmembrane</keyword>
<evidence type="ECO:0000256" key="3">
    <source>
        <dbReference type="SAM" id="Phobius"/>
    </source>
</evidence>
<dbReference type="RefSeq" id="XP_055874692.1">
    <property type="nucleotide sequence ID" value="XM_056018717.1"/>
</dbReference>
<dbReference type="PANTHER" id="PTHR12332">
    <property type="entry name" value="KEREN-RELATED"/>
    <property type="match status" value="1"/>
</dbReference>
<dbReference type="PANTHER" id="PTHR12332:SF1">
    <property type="entry name" value="KEREN-RELATED"/>
    <property type="match status" value="1"/>
</dbReference>
<dbReference type="OrthoDB" id="6118945at2759"/>
<keyword evidence="1" id="KW-0245">EGF-like domain</keyword>
<organism evidence="6 7">
    <name type="scientific">Biomphalaria glabrata</name>
    <name type="common">Bloodfluke planorb</name>
    <name type="synonym">Freshwater snail</name>
    <dbReference type="NCBI Taxonomy" id="6526"/>
    <lineage>
        <taxon>Eukaryota</taxon>
        <taxon>Metazoa</taxon>
        <taxon>Spiralia</taxon>
        <taxon>Lophotrochozoa</taxon>
        <taxon>Mollusca</taxon>
        <taxon>Gastropoda</taxon>
        <taxon>Heterobranchia</taxon>
        <taxon>Euthyneura</taxon>
        <taxon>Panpulmonata</taxon>
        <taxon>Hygrophila</taxon>
        <taxon>Lymnaeoidea</taxon>
        <taxon>Planorbidae</taxon>
        <taxon>Biomphalaria</taxon>
    </lineage>
</organism>
<feature type="region of interest" description="Disordered" evidence="2">
    <location>
        <begin position="40"/>
        <end position="79"/>
    </location>
</feature>
<dbReference type="RefSeq" id="XP_055874691.1">
    <property type="nucleotide sequence ID" value="XM_056018716.1"/>
</dbReference>
<feature type="disulfide bond" evidence="1">
    <location>
        <begin position="119"/>
        <end position="128"/>
    </location>
</feature>
<accession>A0A9W2ZIA8</accession>
<dbReference type="GO" id="GO:0007173">
    <property type="term" value="P:epidermal growth factor receptor signaling pathway"/>
    <property type="evidence" value="ECO:0007669"/>
    <property type="project" value="InterPro"/>
</dbReference>
<gene>
    <name evidence="7 8 9" type="primary">LOC106062823</name>
</gene>
<feature type="compositionally biased region" description="Low complexity" evidence="2">
    <location>
        <begin position="59"/>
        <end position="79"/>
    </location>
</feature>
<keyword evidence="1" id="KW-1015">Disulfide bond</keyword>
<name>A0A9W2ZIA8_BIOGL</name>
<feature type="compositionally biased region" description="Basic and acidic residues" evidence="2">
    <location>
        <begin position="190"/>
        <end position="208"/>
    </location>
</feature>
<keyword evidence="4" id="KW-0732">Signal</keyword>
<feature type="signal peptide" evidence="4">
    <location>
        <begin position="1"/>
        <end position="22"/>
    </location>
</feature>
<dbReference type="PROSITE" id="PS50026">
    <property type="entry name" value="EGF_3"/>
    <property type="match status" value="1"/>
</dbReference>
<keyword evidence="3" id="KW-1133">Transmembrane helix</keyword>
<proteinExistence type="predicted"/>
<dbReference type="Gene3D" id="2.10.25.10">
    <property type="entry name" value="Laminin"/>
    <property type="match status" value="1"/>
</dbReference>
<dbReference type="GeneID" id="106062823"/>
<dbReference type="PROSITE" id="PS00022">
    <property type="entry name" value="EGF_1"/>
    <property type="match status" value="1"/>
</dbReference>
<protein>
    <submittedName>
        <fullName evidence="7 8">Pro-neuregulin-3, membrane-bound isoform-like</fullName>
    </submittedName>
</protein>
<dbReference type="GO" id="GO:0005154">
    <property type="term" value="F:epidermal growth factor receptor binding"/>
    <property type="evidence" value="ECO:0007669"/>
    <property type="project" value="InterPro"/>
</dbReference>
<dbReference type="GO" id="GO:0048018">
    <property type="term" value="F:receptor ligand activity"/>
    <property type="evidence" value="ECO:0007669"/>
    <property type="project" value="InterPro"/>
</dbReference>
<feature type="transmembrane region" description="Helical" evidence="3">
    <location>
        <begin position="142"/>
        <end position="164"/>
    </location>
</feature>
<dbReference type="RefSeq" id="XP_055874693.1">
    <property type="nucleotide sequence ID" value="XM_056018718.1"/>
</dbReference>
<evidence type="ECO:0000313" key="6">
    <source>
        <dbReference type="Proteomes" id="UP001165740"/>
    </source>
</evidence>
<sequence length="215" mass="23594">MRLVPHGGILLLAVLLWQLAATQDWNNDWKPDCTGDYCDPEPAESTTPTTTKRTKPLKTTRPPKTTKPPKVTKTTTTTQKPVSHKLNCTAADLKKAACRNGGTCYAVKFGSSRLASCHCPAKYTGKKCEMIDSDVMFAGWEIVVGVSVAAIVLLIVGIVLYVYLKRSKRKCPCLNREEESETNGKPEGQPLKENKSHIHNVGENKNSKPETSALL</sequence>
<reference evidence="7 8" key="1">
    <citation type="submission" date="2025-04" db="UniProtKB">
        <authorList>
            <consortium name="RefSeq"/>
        </authorList>
    </citation>
    <scope>IDENTIFICATION</scope>
</reference>
<comment type="caution">
    <text evidence="1">Lacks conserved residue(s) required for the propagation of feature annotation.</text>
</comment>
<evidence type="ECO:0000313" key="9">
    <source>
        <dbReference type="RefSeq" id="XP_055874693.1"/>
    </source>
</evidence>
<evidence type="ECO:0000313" key="7">
    <source>
        <dbReference type="RefSeq" id="XP_055874691.1"/>
    </source>
</evidence>
<feature type="region of interest" description="Disordered" evidence="2">
    <location>
        <begin position="175"/>
        <end position="215"/>
    </location>
</feature>
<dbReference type="InterPro" id="IPR000742">
    <property type="entry name" value="EGF"/>
</dbReference>
<feature type="chain" id="PRO_5044702618" evidence="4">
    <location>
        <begin position="23"/>
        <end position="215"/>
    </location>
</feature>
<evidence type="ECO:0000259" key="5">
    <source>
        <dbReference type="PROSITE" id="PS50026"/>
    </source>
</evidence>
<feature type="domain" description="EGF-like" evidence="5">
    <location>
        <begin position="84"/>
        <end position="129"/>
    </location>
</feature>
<dbReference type="Proteomes" id="UP001165740">
    <property type="component" value="Chromosome 2"/>
</dbReference>